<evidence type="ECO:0000256" key="1">
    <source>
        <dbReference type="ARBA" id="ARBA00004429"/>
    </source>
</evidence>
<keyword evidence="9 12" id="KW-0812">Transmembrane</keyword>
<evidence type="ECO:0000256" key="10">
    <source>
        <dbReference type="ARBA" id="ARBA00022989"/>
    </source>
</evidence>
<keyword evidence="6" id="KW-0997">Cell inner membrane</keyword>
<dbReference type="eggNOG" id="COG2943">
    <property type="taxonomic scope" value="Bacteria"/>
</dbReference>
<feature type="transmembrane region" description="Helical" evidence="12">
    <location>
        <begin position="399"/>
        <end position="421"/>
    </location>
</feature>
<dbReference type="Proteomes" id="UP000010121">
    <property type="component" value="Unassembled WGS sequence"/>
</dbReference>
<keyword evidence="15" id="KW-1185">Reference proteome</keyword>
<dbReference type="NCBIfam" id="NF003959">
    <property type="entry name" value="PRK05454.2-2"/>
    <property type="match status" value="1"/>
</dbReference>
<dbReference type="NCBIfam" id="NF003958">
    <property type="entry name" value="PRK05454.2-1"/>
    <property type="match status" value="1"/>
</dbReference>
<feature type="transmembrane region" description="Helical" evidence="12">
    <location>
        <begin position="40"/>
        <end position="63"/>
    </location>
</feature>
<dbReference type="EMBL" id="ACYY01000026">
    <property type="protein sequence ID" value="EEW24095.1"/>
    <property type="molecule type" value="Genomic_DNA"/>
</dbReference>
<dbReference type="InterPro" id="IPR050321">
    <property type="entry name" value="Glycosyltr_2/OpgH_subfam"/>
</dbReference>
<keyword evidence="8 14" id="KW-0808">Transferase</keyword>
<evidence type="ECO:0000256" key="9">
    <source>
        <dbReference type="ARBA" id="ARBA00022692"/>
    </source>
</evidence>
<dbReference type="GO" id="GO:0005886">
    <property type="term" value="C:plasma membrane"/>
    <property type="evidence" value="ECO:0007669"/>
    <property type="project" value="UniProtKB-SubCell"/>
</dbReference>
<reference evidence="14 15" key="1">
    <citation type="submission" date="2009-08" db="EMBL/GenBank/DDBJ databases">
        <title>The draft genome of Rhodobacter sp. SW2.</title>
        <authorList>
            <consortium name="US DOE Joint Genome Institute (JGI-PGF)"/>
            <person name="Lucas S."/>
            <person name="Copeland A."/>
            <person name="Lapidus A."/>
            <person name="Glavina del Rio T."/>
            <person name="Tice H."/>
            <person name="Bruce D."/>
            <person name="Goodwin L."/>
            <person name="Pitluck S."/>
            <person name="Larimer F."/>
            <person name="Land M.L."/>
            <person name="Hauser L."/>
            <person name="Emerson D."/>
        </authorList>
    </citation>
    <scope>NUCLEOTIDE SEQUENCE [LARGE SCALE GENOMIC DNA]</scope>
    <source>
        <strain evidence="14 15">SW2</strain>
    </source>
</reference>
<evidence type="ECO:0000313" key="14">
    <source>
        <dbReference type="EMBL" id="EEW24095.1"/>
    </source>
</evidence>
<dbReference type="Pfam" id="PF13632">
    <property type="entry name" value="Glyco_trans_2_3"/>
    <property type="match status" value="1"/>
</dbReference>
<evidence type="ECO:0000256" key="3">
    <source>
        <dbReference type="ARBA" id="ARBA00009337"/>
    </source>
</evidence>
<keyword evidence="5" id="KW-1003">Cell membrane</keyword>
<dbReference type="Gene3D" id="3.90.550.10">
    <property type="entry name" value="Spore Coat Polysaccharide Biosynthesis Protein SpsA, Chain A"/>
    <property type="match status" value="1"/>
</dbReference>
<keyword evidence="7" id="KW-0328">Glycosyltransferase</keyword>
<feature type="transmembrane region" description="Helical" evidence="12">
    <location>
        <begin position="356"/>
        <end position="379"/>
    </location>
</feature>
<comment type="caution">
    <text evidence="14">The sequence shown here is derived from an EMBL/GenBank/DDBJ whole genome shotgun (WGS) entry which is preliminary data.</text>
</comment>
<evidence type="ECO:0000256" key="8">
    <source>
        <dbReference type="ARBA" id="ARBA00022679"/>
    </source>
</evidence>
<dbReference type="PANTHER" id="PTHR43867:SF5">
    <property type="entry name" value="GLUCANS BIOSYNTHESIS GLUCOSYLTRANSFERASE H"/>
    <property type="match status" value="1"/>
</dbReference>
<accession>C8S4L2</accession>
<evidence type="ECO:0000256" key="6">
    <source>
        <dbReference type="ARBA" id="ARBA00022519"/>
    </source>
</evidence>
<evidence type="ECO:0000313" key="15">
    <source>
        <dbReference type="Proteomes" id="UP000010121"/>
    </source>
</evidence>
<feature type="transmembrane region" description="Helical" evidence="12">
    <location>
        <begin position="492"/>
        <end position="512"/>
    </location>
</feature>
<dbReference type="PANTHER" id="PTHR43867">
    <property type="entry name" value="CELLULOSE SYNTHASE CATALYTIC SUBUNIT A [UDP-FORMING]"/>
    <property type="match status" value="1"/>
</dbReference>
<comment type="pathway">
    <text evidence="2">Glycan metabolism; osmoregulated periplasmic glucan (OPG) biosynthesis.</text>
</comment>
<dbReference type="SUPFAM" id="SSF53448">
    <property type="entry name" value="Nucleotide-diphospho-sugar transferases"/>
    <property type="match status" value="1"/>
</dbReference>
<evidence type="ECO:0000256" key="11">
    <source>
        <dbReference type="ARBA" id="ARBA00023136"/>
    </source>
</evidence>
<evidence type="ECO:0000256" key="4">
    <source>
        <dbReference type="ARBA" id="ARBA00020585"/>
    </source>
</evidence>
<dbReference type="NCBIfam" id="NF003962">
    <property type="entry name" value="PRK05454.2-5"/>
    <property type="match status" value="1"/>
</dbReference>
<sequence length="587" mass="63732">METSLSRFLALAASIIAAITAGLVFYSYGTADGPDRMDVVRAALITITTWWLAWGAAQGLLGLTSRAKPPVQRLAGPILGRTVIIVPVYNEDPQITFARIAAMNASLVATGETAVFHFAVLSDTRSDLIARAERQWFARLVRETGAEGRLFYRRRALNTGKKAGNVEDFITNSGAAYDYALILDADSLMEGATIVEMVRRMEAAPDLGLLQSLPKIVRATSRFGRAMQFSAAFYSPVFARGLAIMQGKTGPFWGHNALVRVRAFAESCGLPVLAGSPPFGGHILSHDYVEAALLARAGWVVRLDDDLEGSYEEGPENIVDHAKRDRRWCQGNLQHSRLVLAPGLRPWSRFVFVQGIFAYIAPVFWMAFIIASIMAPHFAPGPDYFPDPDWPFPVFPPDASFKAIGIAVGVFGLLILPKLLIVVDAAASGRAAGFGRSLRAGLSTLAELLLSSLTAPVFLMYQSRSVAQVVLRRDGGWPTNNRGDGTLTLGDAWAASWWISLTGVLALAVTWYSAPGLLFWMLPVALPMIAAPWIIAWSSRAQKSGGLFETPSDANMPPVLHLHDTWLARWSAPAAEVPATENTRLNA</sequence>
<evidence type="ECO:0000256" key="12">
    <source>
        <dbReference type="SAM" id="Phobius"/>
    </source>
</evidence>
<dbReference type="InterPro" id="IPR029044">
    <property type="entry name" value="Nucleotide-diphossugar_trans"/>
</dbReference>
<name>C8S4L2_9RHOB</name>
<comment type="subcellular location">
    <subcellularLocation>
        <location evidence="1">Cell inner membrane</location>
        <topology evidence="1">Multi-pass membrane protein</topology>
    </subcellularLocation>
</comment>
<feature type="domain" description="Glycosyltransferase 2-like" evidence="13">
    <location>
        <begin position="181"/>
        <end position="375"/>
    </location>
</feature>
<feature type="transmembrane region" description="Helical" evidence="12">
    <location>
        <begin position="7"/>
        <end position="28"/>
    </location>
</feature>
<evidence type="ECO:0000256" key="5">
    <source>
        <dbReference type="ARBA" id="ARBA00022475"/>
    </source>
</evidence>
<proteinExistence type="inferred from homology"/>
<dbReference type="STRING" id="371731.Rsw2DRAFT_2990"/>
<gene>
    <name evidence="14" type="ORF">Rsw2DRAFT_2990</name>
</gene>
<evidence type="ECO:0000259" key="13">
    <source>
        <dbReference type="Pfam" id="PF13632"/>
    </source>
</evidence>
<dbReference type="CDD" id="cd04191">
    <property type="entry name" value="Glucan_BSP_MdoH"/>
    <property type="match status" value="1"/>
</dbReference>
<evidence type="ECO:0000256" key="2">
    <source>
        <dbReference type="ARBA" id="ARBA00005001"/>
    </source>
</evidence>
<keyword evidence="10 12" id="KW-1133">Transmembrane helix</keyword>
<organism evidence="14 15">
    <name type="scientific">Rhodobacter ferrooxidans</name>
    <dbReference type="NCBI Taxonomy" id="371731"/>
    <lineage>
        <taxon>Bacteria</taxon>
        <taxon>Pseudomonadati</taxon>
        <taxon>Pseudomonadota</taxon>
        <taxon>Alphaproteobacteria</taxon>
        <taxon>Rhodobacterales</taxon>
        <taxon>Rhodobacter group</taxon>
        <taxon>Rhodobacter</taxon>
    </lineage>
</organism>
<dbReference type="RefSeq" id="WP_008032406.1">
    <property type="nucleotide sequence ID" value="NZ_ACYY01000026.1"/>
</dbReference>
<feature type="transmembrane region" description="Helical" evidence="12">
    <location>
        <begin position="518"/>
        <end position="537"/>
    </location>
</feature>
<evidence type="ECO:0000256" key="7">
    <source>
        <dbReference type="ARBA" id="ARBA00022676"/>
    </source>
</evidence>
<keyword evidence="11 12" id="KW-0472">Membrane</keyword>
<dbReference type="AlphaFoldDB" id="C8S4L2"/>
<dbReference type="GO" id="GO:0016758">
    <property type="term" value="F:hexosyltransferase activity"/>
    <property type="evidence" value="ECO:0007669"/>
    <property type="project" value="TreeGrafter"/>
</dbReference>
<comment type="similarity">
    <text evidence="3">Belongs to the glycosyltransferase 2 family. OpgH subfamily.</text>
</comment>
<dbReference type="InterPro" id="IPR001173">
    <property type="entry name" value="Glyco_trans_2-like"/>
</dbReference>
<protein>
    <recommendedName>
        <fullName evidence="4">Glucans biosynthesis glucosyltransferase H</fullName>
    </recommendedName>
</protein>